<proteinExistence type="inferred from homology"/>
<evidence type="ECO:0000256" key="1">
    <source>
        <dbReference type="ARBA" id="ARBA00022490"/>
    </source>
</evidence>
<evidence type="ECO:0000256" key="5">
    <source>
        <dbReference type="ARBA" id="ARBA00022756"/>
    </source>
</evidence>
<reference evidence="10" key="1">
    <citation type="submission" date="2021-11" db="EMBL/GenBank/DDBJ databases">
        <title>Description of a new species Pelosinus isolated from the bottom sediments of Lake Baikal.</title>
        <authorList>
            <person name="Zakharyuk A."/>
        </authorList>
    </citation>
    <scope>NUCLEOTIDE SEQUENCE</scope>
    <source>
        <strain evidence="10">Bkl1</strain>
    </source>
</reference>
<dbReference type="PANTHER" id="PTHR43210">
    <property type="entry name" value="DETHIOBIOTIN SYNTHETASE"/>
    <property type="match status" value="1"/>
</dbReference>
<comment type="subunit">
    <text evidence="9">Homodimer.</text>
</comment>
<comment type="catalytic activity">
    <reaction evidence="8">
        <text>(7R,8S)-8-amino-7-(carboxyamino)nonanoate + ATP = (4R,5S)-dethiobiotin + ADP + phosphate + H(+)</text>
        <dbReference type="Rhea" id="RHEA:63684"/>
        <dbReference type="ChEBI" id="CHEBI:15378"/>
        <dbReference type="ChEBI" id="CHEBI:30616"/>
        <dbReference type="ChEBI" id="CHEBI:43474"/>
        <dbReference type="ChEBI" id="CHEBI:149470"/>
        <dbReference type="ChEBI" id="CHEBI:149473"/>
        <dbReference type="ChEBI" id="CHEBI:456216"/>
    </reaction>
</comment>
<dbReference type="HAMAP" id="MF_00336">
    <property type="entry name" value="BioD"/>
    <property type="match status" value="1"/>
</dbReference>
<evidence type="ECO:0000313" key="11">
    <source>
        <dbReference type="Proteomes" id="UP001165492"/>
    </source>
</evidence>
<comment type="caution">
    <text evidence="10">The sequence shown here is derived from an EMBL/GenBank/DDBJ whole genome shotgun (WGS) entry which is preliminary data.</text>
</comment>
<feature type="binding site" evidence="9">
    <location>
        <position position="55"/>
    </location>
    <ligand>
        <name>Mg(2+)</name>
        <dbReference type="ChEBI" id="CHEBI:18420"/>
    </ligand>
</feature>
<accession>A0ABS8HZA6</accession>
<evidence type="ECO:0000256" key="9">
    <source>
        <dbReference type="HAMAP-Rule" id="MF_00336"/>
    </source>
</evidence>
<feature type="binding site" evidence="9">
    <location>
        <begin position="117"/>
        <end position="120"/>
    </location>
    <ligand>
        <name>ATP</name>
        <dbReference type="ChEBI" id="CHEBI:30616"/>
    </ligand>
</feature>
<comment type="catalytic activity">
    <reaction evidence="9">
        <text>(7R,8S)-7,8-diammoniononanoate + CO2 + ATP = (4R,5S)-dethiobiotin + ADP + phosphate + 3 H(+)</text>
        <dbReference type="Rhea" id="RHEA:15805"/>
        <dbReference type="ChEBI" id="CHEBI:15378"/>
        <dbReference type="ChEBI" id="CHEBI:16526"/>
        <dbReference type="ChEBI" id="CHEBI:30616"/>
        <dbReference type="ChEBI" id="CHEBI:43474"/>
        <dbReference type="ChEBI" id="CHEBI:149469"/>
        <dbReference type="ChEBI" id="CHEBI:149473"/>
        <dbReference type="ChEBI" id="CHEBI:456216"/>
        <dbReference type="EC" id="6.3.3.3"/>
    </reaction>
</comment>
<feature type="binding site" evidence="9">
    <location>
        <position position="16"/>
    </location>
    <ligand>
        <name>Mg(2+)</name>
        <dbReference type="ChEBI" id="CHEBI:18420"/>
    </ligand>
</feature>
<comment type="cofactor">
    <cofactor evidence="9">
        <name>Mg(2+)</name>
        <dbReference type="ChEBI" id="CHEBI:18420"/>
    </cofactor>
</comment>
<evidence type="ECO:0000256" key="8">
    <source>
        <dbReference type="ARBA" id="ARBA00047386"/>
    </source>
</evidence>
<evidence type="ECO:0000313" key="10">
    <source>
        <dbReference type="EMBL" id="MCC5467603.1"/>
    </source>
</evidence>
<dbReference type="EC" id="6.3.3.3" evidence="9"/>
<comment type="pathway">
    <text evidence="9">Cofactor biosynthesis; biotin biosynthesis; biotin from 7,8-diaminononanoate: step 1/2.</text>
</comment>
<dbReference type="GO" id="GO:0004141">
    <property type="term" value="F:dethiobiotin synthase activity"/>
    <property type="evidence" value="ECO:0007669"/>
    <property type="project" value="UniProtKB-EC"/>
</dbReference>
<evidence type="ECO:0000256" key="2">
    <source>
        <dbReference type="ARBA" id="ARBA00022598"/>
    </source>
</evidence>
<keyword evidence="11" id="KW-1185">Reference proteome</keyword>
<keyword evidence="1 9" id="KW-0963">Cytoplasm</keyword>
<evidence type="ECO:0000256" key="7">
    <source>
        <dbReference type="ARBA" id="ARBA00022842"/>
    </source>
</evidence>
<evidence type="ECO:0000256" key="6">
    <source>
        <dbReference type="ARBA" id="ARBA00022840"/>
    </source>
</evidence>
<dbReference type="InterPro" id="IPR027417">
    <property type="entry name" value="P-loop_NTPase"/>
</dbReference>
<feature type="binding site" evidence="9">
    <location>
        <position position="117"/>
    </location>
    <ligand>
        <name>Mg(2+)</name>
        <dbReference type="ChEBI" id="CHEBI:18420"/>
    </ligand>
</feature>
<keyword evidence="4 9" id="KW-0547">Nucleotide-binding</keyword>
<feature type="binding site" evidence="9">
    <location>
        <position position="41"/>
    </location>
    <ligand>
        <name>substrate</name>
    </ligand>
</feature>
<dbReference type="PIRSF" id="PIRSF006755">
    <property type="entry name" value="DTB_synth"/>
    <property type="match status" value="1"/>
</dbReference>
<keyword evidence="3 9" id="KW-0479">Metal-binding</keyword>
<comment type="function">
    <text evidence="9">Catalyzes a mechanistically unusual reaction, the ATP-dependent insertion of CO2 between the N7 and N8 nitrogen atoms of 7,8-diaminopelargonic acid (DAPA, also called 7,8-diammoniononanoate) to form a ureido ring.</text>
</comment>
<keyword evidence="2 9" id="KW-0436">Ligase</keyword>
<dbReference type="NCBIfam" id="TIGR00347">
    <property type="entry name" value="bioD"/>
    <property type="match status" value="1"/>
</dbReference>
<dbReference type="CDD" id="cd03109">
    <property type="entry name" value="DTBS"/>
    <property type="match status" value="1"/>
</dbReference>
<keyword evidence="6 9" id="KW-0067">ATP-binding</keyword>
<feature type="active site" evidence="9">
    <location>
        <position position="37"/>
    </location>
</feature>
<organism evidence="10 11">
    <name type="scientific">Pelosinus baikalensis</name>
    <dbReference type="NCBI Taxonomy" id="2892015"/>
    <lineage>
        <taxon>Bacteria</taxon>
        <taxon>Bacillati</taxon>
        <taxon>Bacillota</taxon>
        <taxon>Negativicutes</taxon>
        <taxon>Selenomonadales</taxon>
        <taxon>Sporomusaceae</taxon>
        <taxon>Pelosinus</taxon>
    </lineage>
</organism>
<evidence type="ECO:0000256" key="4">
    <source>
        <dbReference type="ARBA" id="ARBA00022741"/>
    </source>
</evidence>
<comment type="similarity">
    <text evidence="9">Belongs to the dethiobiotin synthetase family.</text>
</comment>
<gene>
    <name evidence="9 10" type="primary">bioD</name>
    <name evidence="10" type="ORF">LMF89_19910</name>
</gene>
<name>A0ABS8HZA6_9FIRM</name>
<dbReference type="InterPro" id="IPR004472">
    <property type="entry name" value="DTB_synth_BioD"/>
</dbReference>
<keyword evidence="5 9" id="KW-0093">Biotin biosynthesis</keyword>
<dbReference type="Gene3D" id="3.40.50.300">
    <property type="entry name" value="P-loop containing nucleotide triphosphate hydrolases"/>
    <property type="match status" value="1"/>
</dbReference>
<sequence>MAGLFITATDTEVGKTVITGAIAAALRGRGCDVGVMKPVASGGVADRMGNIMAEDAAFLMQAAGIDSEESRLVNPVCLAPALTPAVAAAISGVTINIQDFITSFQQLTQLHNPVIVEGVGGIVAPLWKKYTVADLMAELALPVIVVVRPNLGTINHTVLTVEYGRSRGLDIAGIIINGWKQDHAGILETSNEEYIKEMTGLPILGKFPYAPGISVPKGKTAGLAQLAEEHLQMDAIIEVIRGRKEL</sequence>
<keyword evidence="7 9" id="KW-0460">Magnesium</keyword>
<dbReference type="SUPFAM" id="SSF52540">
    <property type="entry name" value="P-loop containing nucleoside triphosphate hydrolases"/>
    <property type="match status" value="1"/>
</dbReference>
<feature type="binding site" evidence="9">
    <location>
        <position position="55"/>
    </location>
    <ligand>
        <name>ATP</name>
        <dbReference type="ChEBI" id="CHEBI:30616"/>
    </ligand>
</feature>
<dbReference type="PANTHER" id="PTHR43210:SF2">
    <property type="entry name" value="ATP-DEPENDENT DETHIOBIOTIN SYNTHETASE BIOD 2"/>
    <property type="match status" value="1"/>
</dbReference>
<dbReference type="Pfam" id="PF13500">
    <property type="entry name" value="AAA_26"/>
    <property type="match status" value="1"/>
</dbReference>
<dbReference type="RefSeq" id="WP_229536570.1">
    <property type="nucleotide sequence ID" value="NZ_JAJHJB010000036.1"/>
</dbReference>
<evidence type="ECO:0000256" key="3">
    <source>
        <dbReference type="ARBA" id="ARBA00022723"/>
    </source>
</evidence>
<comment type="caution">
    <text evidence="9">Lacks conserved residue(s) required for the propagation of feature annotation.</text>
</comment>
<feature type="binding site" evidence="9">
    <location>
        <begin position="12"/>
        <end position="17"/>
    </location>
    <ligand>
        <name>ATP</name>
        <dbReference type="ChEBI" id="CHEBI:30616"/>
    </ligand>
</feature>
<dbReference type="EMBL" id="JAJHJB010000036">
    <property type="protein sequence ID" value="MCC5467603.1"/>
    <property type="molecule type" value="Genomic_DNA"/>
</dbReference>
<dbReference type="Proteomes" id="UP001165492">
    <property type="component" value="Unassembled WGS sequence"/>
</dbReference>
<protein>
    <recommendedName>
        <fullName evidence="9">ATP-dependent dethiobiotin synthetase BioD</fullName>
        <ecNumber evidence="9">6.3.3.3</ecNumber>
    </recommendedName>
    <alternativeName>
        <fullName evidence="9">DTB synthetase</fullName>
        <shortName evidence="9">DTBS</shortName>
    </alternativeName>
    <alternativeName>
        <fullName evidence="9">Dethiobiotin synthase</fullName>
    </alternativeName>
</protein>
<comment type="subcellular location">
    <subcellularLocation>
        <location evidence="9">Cytoplasm</location>
    </subcellularLocation>
</comment>